<evidence type="ECO:0000256" key="4">
    <source>
        <dbReference type="ARBA" id="ARBA00022989"/>
    </source>
</evidence>
<keyword evidence="4 9" id="KW-1133">Transmembrane helix</keyword>
<comment type="subcellular location">
    <subcellularLocation>
        <location evidence="1">Cell membrane</location>
        <topology evidence="1">Multi-pass membrane protein</topology>
    </subcellularLocation>
</comment>
<evidence type="ECO:0000313" key="12">
    <source>
        <dbReference type="Proteomes" id="UP001230051"/>
    </source>
</evidence>
<evidence type="ECO:0000259" key="10">
    <source>
        <dbReference type="PROSITE" id="PS50262"/>
    </source>
</evidence>
<dbReference type="PROSITE" id="PS50262">
    <property type="entry name" value="G_PROTEIN_RECEP_F1_2"/>
    <property type="match status" value="1"/>
</dbReference>
<evidence type="ECO:0000256" key="7">
    <source>
        <dbReference type="ARBA" id="ARBA00023170"/>
    </source>
</evidence>
<reference evidence="11" key="1">
    <citation type="submission" date="2022-02" db="EMBL/GenBank/DDBJ databases">
        <title>Atlantic sturgeon de novo genome assembly.</title>
        <authorList>
            <person name="Stock M."/>
            <person name="Klopp C."/>
            <person name="Guiguen Y."/>
            <person name="Cabau C."/>
            <person name="Parinello H."/>
            <person name="Santidrian Yebra-Pimentel E."/>
            <person name="Kuhl H."/>
            <person name="Dirks R.P."/>
            <person name="Guessner J."/>
            <person name="Wuertz S."/>
            <person name="Du K."/>
            <person name="Schartl M."/>
        </authorList>
    </citation>
    <scope>NUCLEOTIDE SEQUENCE</scope>
    <source>
        <strain evidence="11">STURGEONOMICS-FGT-2020</strain>
        <tissue evidence="11">Whole blood</tissue>
    </source>
</reference>
<dbReference type="GO" id="GO:0005886">
    <property type="term" value="C:plasma membrane"/>
    <property type="evidence" value="ECO:0007669"/>
    <property type="project" value="UniProtKB-SubCell"/>
</dbReference>
<protein>
    <submittedName>
        <fullName evidence="11">Adenosine receptor A2b-like</fullName>
    </submittedName>
</protein>
<dbReference type="Pfam" id="PF00001">
    <property type="entry name" value="7tm_1"/>
    <property type="match status" value="1"/>
</dbReference>
<gene>
    <name evidence="11" type="ORF">AOXY_G25573</name>
</gene>
<evidence type="ECO:0000256" key="9">
    <source>
        <dbReference type="SAM" id="Phobius"/>
    </source>
</evidence>
<evidence type="ECO:0000256" key="6">
    <source>
        <dbReference type="ARBA" id="ARBA00023136"/>
    </source>
</evidence>
<keyword evidence="7 11" id="KW-0675">Receptor</keyword>
<dbReference type="Proteomes" id="UP001230051">
    <property type="component" value="Unassembled WGS sequence"/>
</dbReference>
<evidence type="ECO:0000256" key="8">
    <source>
        <dbReference type="ARBA" id="ARBA00023224"/>
    </source>
</evidence>
<keyword evidence="12" id="KW-1185">Reference proteome</keyword>
<accession>A0AAD8CTS2</accession>
<evidence type="ECO:0000256" key="1">
    <source>
        <dbReference type="ARBA" id="ARBA00004651"/>
    </source>
</evidence>
<dbReference type="InterPro" id="IPR000276">
    <property type="entry name" value="GPCR_Rhodpsn"/>
</dbReference>
<feature type="transmembrane region" description="Helical" evidence="9">
    <location>
        <begin position="126"/>
        <end position="146"/>
    </location>
</feature>
<feature type="domain" description="G-protein coupled receptors family 1 profile" evidence="10">
    <location>
        <begin position="30"/>
        <end position="259"/>
    </location>
</feature>
<dbReference type="AlphaFoldDB" id="A0AAD8CTS2"/>
<evidence type="ECO:0000256" key="5">
    <source>
        <dbReference type="ARBA" id="ARBA00023040"/>
    </source>
</evidence>
<evidence type="ECO:0000313" key="11">
    <source>
        <dbReference type="EMBL" id="KAK1156581.1"/>
    </source>
</evidence>
<feature type="transmembrane region" description="Helical" evidence="9">
    <location>
        <begin position="85"/>
        <end position="105"/>
    </location>
</feature>
<dbReference type="Gene3D" id="1.20.1070.10">
    <property type="entry name" value="Rhodopsin 7-helix transmembrane proteins"/>
    <property type="match status" value="1"/>
</dbReference>
<keyword evidence="5" id="KW-0297">G-protein coupled receptor</keyword>
<feature type="transmembrane region" description="Helical" evidence="9">
    <location>
        <begin position="50"/>
        <end position="70"/>
    </location>
</feature>
<organism evidence="11 12">
    <name type="scientific">Acipenser oxyrinchus oxyrinchus</name>
    <dbReference type="NCBI Taxonomy" id="40147"/>
    <lineage>
        <taxon>Eukaryota</taxon>
        <taxon>Metazoa</taxon>
        <taxon>Chordata</taxon>
        <taxon>Craniata</taxon>
        <taxon>Vertebrata</taxon>
        <taxon>Euteleostomi</taxon>
        <taxon>Actinopterygii</taxon>
        <taxon>Chondrostei</taxon>
        <taxon>Acipenseriformes</taxon>
        <taxon>Acipenseridae</taxon>
        <taxon>Acipenser</taxon>
    </lineage>
</organism>
<evidence type="ECO:0000256" key="2">
    <source>
        <dbReference type="ARBA" id="ARBA00022475"/>
    </source>
</evidence>
<dbReference type="PANTHER" id="PTHR22750">
    <property type="entry name" value="G-PROTEIN COUPLED RECEPTOR"/>
    <property type="match status" value="1"/>
</dbReference>
<feature type="transmembrane region" description="Helical" evidence="9">
    <location>
        <begin position="158"/>
        <end position="181"/>
    </location>
</feature>
<keyword evidence="8" id="KW-0807">Transducer</keyword>
<keyword evidence="6 9" id="KW-0472">Membrane</keyword>
<keyword evidence="2" id="KW-1003">Cell membrane</keyword>
<keyword evidence="3 9" id="KW-0812">Transmembrane</keyword>
<feature type="transmembrane region" description="Helical" evidence="9">
    <location>
        <begin position="14"/>
        <end position="38"/>
    </location>
</feature>
<sequence length="284" mass="31710">MVPLAVPFNSFENALLLLFNCALATVIVIMNVSVFISIIITKSLRTENRFIYMMSTCISDIGTGVSWYYLGIFDVDDTVSGKNTTYFISSTFLGLSYLVILAAQADRYHAVVSPFQYSRRMTPMKTVLVVCCLWVYAYAHVAALNLVTSAMAAKISSIGTFVCNMMTLVIMLGLNIKLYLIAKYQLSREPPSAEREPRRGSLHLIIIVAGCFLLFWTPVFTYIIICNFTTTHCYAFENLATDPIRILPRVNSALTPFLYVRGCAPLKQALLGKVWKCCACSSVR</sequence>
<name>A0AAD8CTS2_ACIOX</name>
<dbReference type="EMBL" id="JAGXEW010000027">
    <property type="protein sequence ID" value="KAK1156581.1"/>
    <property type="molecule type" value="Genomic_DNA"/>
</dbReference>
<feature type="transmembrane region" description="Helical" evidence="9">
    <location>
        <begin position="202"/>
        <end position="225"/>
    </location>
</feature>
<proteinExistence type="predicted"/>
<evidence type="ECO:0000256" key="3">
    <source>
        <dbReference type="ARBA" id="ARBA00022692"/>
    </source>
</evidence>
<dbReference type="SUPFAM" id="SSF81321">
    <property type="entry name" value="Family A G protein-coupled receptor-like"/>
    <property type="match status" value="1"/>
</dbReference>
<dbReference type="InterPro" id="IPR017452">
    <property type="entry name" value="GPCR_Rhodpsn_7TM"/>
</dbReference>
<dbReference type="GO" id="GO:0004930">
    <property type="term" value="F:G protein-coupled receptor activity"/>
    <property type="evidence" value="ECO:0007669"/>
    <property type="project" value="UniProtKB-KW"/>
</dbReference>
<comment type="caution">
    <text evidence="11">The sequence shown here is derived from an EMBL/GenBank/DDBJ whole genome shotgun (WGS) entry which is preliminary data.</text>
</comment>
<dbReference type="CDD" id="cd00637">
    <property type="entry name" value="7tm_classA_rhodopsin-like"/>
    <property type="match status" value="1"/>
</dbReference>